<dbReference type="PANTHER" id="PTHR42973:SF25">
    <property type="entry name" value="PHOSPHOMEVALONATE KINASE"/>
    <property type="match status" value="1"/>
</dbReference>
<dbReference type="Gene3D" id="3.40.50.300">
    <property type="entry name" value="P-loop containing nucleotide triphosphate hydrolases"/>
    <property type="match status" value="1"/>
</dbReference>
<dbReference type="InterPro" id="IPR016166">
    <property type="entry name" value="FAD-bd_PCMH"/>
</dbReference>
<dbReference type="GO" id="GO:0019287">
    <property type="term" value="P:isopentenyl diphosphate biosynthetic process, mevalonate pathway"/>
    <property type="evidence" value="ECO:0007669"/>
    <property type="project" value="UniProtKB-UniPathway"/>
</dbReference>
<dbReference type="Pfam" id="PF00156">
    <property type="entry name" value="Pribosyltran"/>
    <property type="match status" value="1"/>
</dbReference>
<dbReference type="SUPFAM" id="SSF53335">
    <property type="entry name" value="S-adenosyl-L-methionine-dependent methyltransferases"/>
    <property type="match status" value="1"/>
</dbReference>
<dbReference type="Gene3D" id="3.40.50.150">
    <property type="entry name" value="Vaccinia Virus protein VP39"/>
    <property type="match status" value="1"/>
</dbReference>
<dbReference type="InParanoid" id="W3X5T0"/>
<proteinExistence type="inferred from homology"/>
<evidence type="ECO:0000256" key="3">
    <source>
        <dbReference type="ARBA" id="ARBA00022827"/>
    </source>
</evidence>
<dbReference type="InterPro" id="IPR000836">
    <property type="entry name" value="PRTase_dom"/>
</dbReference>
<dbReference type="GO" id="GO:0004631">
    <property type="term" value="F:phosphomevalonate kinase activity"/>
    <property type="evidence" value="ECO:0007669"/>
    <property type="project" value="InterPro"/>
</dbReference>
<dbReference type="UniPathway" id="UPA00057">
    <property type="reaction ID" value="UER00099"/>
</dbReference>
<evidence type="ECO:0000256" key="4">
    <source>
        <dbReference type="ARBA" id="ARBA00023002"/>
    </source>
</evidence>
<dbReference type="PROSITE" id="PS51387">
    <property type="entry name" value="FAD_PCMH"/>
    <property type="match status" value="1"/>
</dbReference>
<dbReference type="OMA" id="GKDYCAE"/>
<dbReference type="Gene3D" id="3.40.50.2020">
    <property type="match status" value="1"/>
</dbReference>
<dbReference type="Pfam" id="PF01565">
    <property type="entry name" value="FAD_binding_4"/>
    <property type="match status" value="1"/>
</dbReference>
<dbReference type="Gene3D" id="3.40.462.20">
    <property type="match status" value="1"/>
</dbReference>
<dbReference type="Gene3D" id="3.30.465.10">
    <property type="match status" value="1"/>
</dbReference>
<keyword evidence="7" id="KW-1185">Reference proteome</keyword>
<dbReference type="InterPro" id="IPR029057">
    <property type="entry name" value="PRTase-like"/>
</dbReference>
<dbReference type="eggNOG" id="KOG1712">
    <property type="taxonomic scope" value="Eukaryota"/>
</dbReference>
<dbReference type="RefSeq" id="XP_007835023.1">
    <property type="nucleotide sequence ID" value="XM_007836832.1"/>
</dbReference>
<dbReference type="InterPro" id="IPR016169">
    <property type="entry name" value="FAD-bd_PCMH_sub2"/>
</dbReference>
<reference evidence="7" key="1">
    <citation type="journal article" date="2015" name="BMC Genomics">
        <title>Genomic and transcriptomic analysis of the endophytic fungus Pestalotiopsis fici reveals its lifestyle and high potential for synthesis of natural products.</title>
        <authorList>
            <person name="Wang X."/>
            <person name="Zhang X."/>
            <person name="Liu L."/>
            <person name="Xiang M."/>
            <person name="Wang W."/>
            <person name="Sun X."/>
            <person name="Che Y."/>
            <person name="Guo L."/>
            <person name="Liu G."/>
            <person name="Guo L."/>
            <person name="Wang C."/>
            <person name="Yin W.B."/>
            <person name="Stadler M."/>
            <person name="Zhang X."/>
            <person name="Liu X."/>
        </authorList>
    </citation>
    <scope>NUCLEOTIDE SEQUENCE [LARGE SCALE GENOMIC DNA]</scope>
    <source>
        <strain evidence="7">W106-1 / CGMCC3.15140</strain>
    </source>
</reference>
<dbReference type="CDD" id="cd06223">
    <property type="entry name" value="PRTases_typeI"/>
    <property type="match status" value="1"/>
</dbReference>
<dbReference type="SUPFAM" id="SSF53271">
    <property type="entry name" value="PRTase-like"/>
    <property type="match status" value="1"/>
</dbReference>
<dbReference type="AlphaFoldDB" id="W3X5T0"/>
<dbReference type="GO" id="GO:0071949">
    <property type="term" value="F:FAD binding"/>
    <property type="evidence" value="ECO:0007669"/>
    <property type="project" value="InterPro"/>
</dbReference>
<dbReference type="InterPro" id="IPR005919">
    <property type="entry name" value="Pmev_kin_anim"/>
</dbReference>
<dbReference type="GO" id="GO:0006695">
    <property type="term" value="P:cholesterol biosynthetic process"/>
    <property type="evidence" value="ECO:0007669"/>
    <property type="project" value="InterPro"/>
</dbReference>
<dbReference type="EMBL" id="KI912113">
    <property type="protein sequence ID" value="ETS80722.1"/>
    <property type="molecule type" value="Genomic_DNA"/>
</dbReference>
<dbReference type="OrthoDB" id="363185at2759"/>
<dbReference type="GeneID" id="19273264"/>
<sequence>MATLNELKKALWLKADSITPLPRQVLSEYQYATGFELLARDPEWATDESFMAQLSQLLGPLFGSRTGISVLEIGPGPKSVLGHLSQEMRSRIKRYTAFEPNTLHATRLEAWLSDCRGGECPLPRLRSEPIIHRAPFEMGRHAESSTPPHEDDQDQGFDLVLFCHSMYGMNPKRSFVERALELLAHDAPGGLVVIIHREATLHLDGLVCYRTISLPSGCVYVENDDVSLDSFSAFIAGFAIEDAAADKNVRDHWRIVCRTLGRLDKDHLNHLKFSAPQEIVAFTRDSTSLEFLKSEGLVFQEQKTVKNRDARLHSPAAIVRPTGIRQLQHCVEWALDHQVGLTIIGGGHSGQCLWSNVVAIDMGAFDQVHILEEPGEEEGANGPLPLDHLIIAEAGCNTGDVIRKSMASGLTVPLGARPSVGAGLWLQGGIGHLSRIHGLTCDAIIGAVLVSVDSGQVLHVGHVPRAYRPAGSVRPDNEADLLWAIKGAGTNFGVVTSVTLKAQPARNFLVRNWKVPVPNMANPVVFLADFDKQIAQKLGRDSSVDAYIFGDEGMLLVGVTLYQSFLAGSETPDHIDLEKVLGPEECVKIVDSVDVFDTEMYISGMHGGHGGGKTSSFKRCAFIRNIGAAKVANVVMSAIQTRPSPLCYIHLLQGGGAVSDVAATSTAFGCRDWDFACVITGVWPREQDGTVISRSIKQWVYNVATSLSSLSSGFYGADLGPDPRDLELANKAFGPNRPRLAHLKENCDPCNVLAYACPLPKLPIGPKLVILVTGDSGAGKDYCAEIWVAFLNQCVHVNLKCASVSISNKIKRQYAAATGADLDRLLGDRIYKEQHRPALTAFFQGQVRKRPGLPVENFLSAVHNAGNVDVLLITGMRDAAPVTTLSHLVPHTRLLDIRVEASTKTRILRRSFDSHNTDTGIEDGNLCKSDSITVDYQPSLTFHNETSGSEAAEHFAQHILLQFLDEDLGKLAKMVRSVPNYPRPGIEFRHILGIVEQPGGLDLCASLLEAQYASEWSQVDRIACCEAGGFLIASALATRTKVPLLLMREASKLPPPILSVVKSASYISSSSRVKSRDQRIGMDRDASSNCKSVVVVDDVLATGKTLCAMMKLLEESGLGLDAADITILVVAEFPIHRGRELLRRHGFGNVRIQSLLVFGGS</sequence>
<evidence type="ECO:0000256" key="1">
    <source>
        <dbReference type="ARBA" id="ARBA00005466"/>
    </source>
</evidence>
<dbReference type="InterPro" id="IPR036318">
    <property type="entry name" value="FAD-bd_PCMH-like_sf"/>
</dbReference>
<accession>W3X5T0</accession>
<keyword evidence="3" id="KW-0274">FAD</keyword>
<protein>
    <recommendedName>
        <fullName evidence="5">FAD-binding PCMH-type domain-containing protein</fullName>
    </recommendedName>
</protein>
<keyword evidence="2" id="KW-0285">Flavoprotein</keyword>
<dbReference type="InterPro" id="IPR027417">
    <property type="entry name" value="P-loop_NTPase"/>
</dbReference>
<dbReference type="InterPro" id="IPR029063">
    <property type="entry name" value="SAM-dependent_MTases_sf"/>
</dbReference>
<keyword evidence="4" id="KW-0560">Oxidoreductase</keyword>
<gene>
    <name evidence="6" type="ORF">PFICI_08251</name>
</gene>
<evidence type="ECO:0000259" key="5">
    <source>
        <dbReference type="PROSITE" id="PS51387"/>
    </source>
</evidence>
<evidence type="ECO:0000313" key="7">
    <source>
        <dbReference type="Proteomes" id="UP000030651"/>
    </source>
</evidence>
<comment type="similarity">
    <text evidence="1">Belongs to the oxygen-dependent FAD-linked oxidoreductase family.</text>
</comment>
<evidence type="ECO:0000313" key="6">
    <source>
        <dbReference type="EMBL" id="ETS80722.1"/>
    </source>
</evidence>
<dbReference type="STRING" id="1229662.W3X5T0"/>
<dbReference type="SUPFAM" id="SSF56176">
    <property type="entry name" value="FAD-binding/transporter-associated domain-like"/>
    <property type="match status" value="1"/>
</dbReference>
<dbReference type="InterPro" id="IPR050416">
    <property type="entry name" value="FAD-linked_Oxidoreductase"/>
</dbReference>
<dbReference type="InterPro" id="IPR006094">
    <property type="entry name" value="Oxid_FAD_bind_N"/>
</dbReference>
<dbReference type="KEGG" id="pfy:PFICI_08251"/>
<feature type="domain" description="FAD-binding PCMH-type" evidence="5">
    <location>
        <begin position="311"/>
        <end position="505"/>
    </location>
</feature>
<dbReference type="PANTHER" id="PTHR42973">
    <property type="entry name" value="BINDING OXIDOREDUCTASE, PUTATIVE (AFU_ORTHOLOGUE AFUA_1G17690)-RELATED"/>
    <property type="match status" value="1"/>
</dbReference>
<dbReference type="HOGENOM" id="CLU_003324_0_0_1"/>
<dbReference type="GO" id="GO:0005737">
    <property type="term" value="C:cytoplasm"/>
    <property type="evidence" value="ECO:0007669"/>
    <property type="project" value="InterPro"/>
</dbReference>
<dbReference type="Pfam" id="PF04275">
    <property type="entry name" value="P-mevalo_kinase"/>
    <property type="match status" value="1"/>
</dbReference>
<dbReference type="GO" id="GO:0016491">
    <property type="term" value="F:oxidoreductase activity"/>
    <property type="evidence" value="ECO:0007669"/>
    <property type="project" value="UniProtKB-KW"/>
</dbReference>
<dbReference type="Proteomes" id="UP000030651">
    <property type="component" value="Unassembled WGS sequence"/>
</dbReference>
<name>W3X5T0_PESFW</name>
<evidence type="ECO:0000256" key="2">
    <source>
        <dbReference type="ARBA" id="ARBA00022630"/>
    </source>
</evidence>
<organism evidence="6 7">
    <name type="scientific">Pestalotiopsis fici (strain W106-1 / CGMCC3.15140)</name>
    <dbReference type="NCBI Taxonomy" id="1229662"/>
    <lineage>
        <taxon>Eukaryota</taxon>
        <taxon>Fungi</taxon>
        <taxon>Dikarya</taxon>
        <taxon>Ascomycota</taxon>
        <taxon>Pezizomycotina</taxon>
        <taxon>Sordariomycetes</taxon>
        <taxon>Xylariomycetidae</taxon>
        <taxon>Amphisphaeriales</taxon>
        <taxon>Sporocadaceae</taxon>
        <taxon>Pestalotiopsis</taxon>
    </lineage>
</organism>